<feature type="coiled-coil region" evidence="1">
    <location>
        <begin position="392"/>
        <end position="464"/>
    </location>
</feature>
<feature type="compositionally biased region" description="Polar residues" evidence="2">
    <location>
        <begin position="339"/>
        <end position="371"/>
    </location>
</feature>
<evidence type="ECO:0000313" key="3">
    <source>
        <dbReference type="EMBL" id="ORC86340.1"/>
    </source>
</evidence>
<dbReference type="RefSeq" id="XP_028880406.1">
    <property type="nucleotide sequence ID" value="XM_029028379.1"/>
</dbReference>
<gene>
    <name evidence="3" type="ORF">TM35_000292220</name>
</gene>
<feature type="compositionally biased region" description="Low complexity" evidence="2">
    <location>
        <begin position="1040"/>
        <end position="1055"/>
    </location>
</feature>
<proteinExistence type="predicted"/>
<dbReference type="GeneID" id="39988159"/>
<keyword evidence="1" id="KW-0175">Coiled coil</keyword>
<feature type="compositionally biased region" description="Polar residues" evidence="2">
    <location>
        <begin position="70"/>
        <end position="96"/>
    </location>
</feature>
<feature type="region of interest" description="Disordered" evidence="2">
    <location>
        <begin position="1082"/>
        <end position="1145"/>
    </location>
</feature>
<evidence type="ECO:0000313" key="4">
    <source>
        <dbReference type="Proteomes" id="UP000192257"/>
    </source>
</evidence>
<feature type="compositionally biased region" description="Basic residues" evidence="2">
    <location>
        <begin position="159"/>
        <end position="171"/>
    </location>
</feature>
<comment type="caution">
    <text evidence="3">The sequence shown here is derived from an EMBL/GenBank/DDBJ whole genome shotgun (WGS) entry which is preliminary data.</text>
</comment>
<feature type="region of interest" description="Disordered" evidence="2">
    <location>
        <begin position="339"/>
        <end position="374"/>
    </location>
</feature>
<feature type="compositionally biased region" description="Basic residues" evidence="2">
    <location>
        <begin position="1110"/>
        <end position="1120"/>
    </location>
</feature>
<feature type="compositionally biased region" description="Polar residues" evidence="2">
    <location>
        <begin position="1343"/>
        <end position="1358"/>
    </location>
</feature>
<dbReference type="Proteomes" id="UP000192257">
    <property type="component" value="Unassembled WGS sequence"/>
</dbReference>
<feature type="region of interest" description="Disordered" evidence="2">
    <location>
        <begin position="287"/>
        <end position="309"/>
    </location>
</feature>
<dbReference type="STRING" id="67003.A0A1X0NQC9"/>
<dbReference type="EMBL" id="NBCO01000029">
    <property type="protein sequence ID" value="ORC86340.1"/>
    <property type="molecule type" value="Genomic_DNA"/>
</dbReference>
<name>A0A1X0NQC9_9TRYP</name>
<keyword evidence="4" id="KW-1185">Reference proteome</keyword>
<dbReference type="OrthoDB" id="249329at2759"/>
<feature type="coiled-coil region" evidence="1">
    <location>
        <begin position="599"/>
        <end position="717"/>
    </location>
</feature>
<feature type="region of interest" description="Disordered" evidence="2">
    <location>
        <begin position="1040"/>
        <end position="1065"/>
    </location>
</feature>
<evidence type="ECO:0000256" key="2">
    <source>
        <dbReference type="SAM" id="MobiDB-lite"/>
    </source>
</evidence>
<feature type="region of interest" description="Disordered" evidence="2">
    <location>
        <begin position="29"/>
        <end position="172"/>
    </location>
</feature>
<accession>A0A1X0NQC9</accession>
<reference evidence="3 4" key="1">
    <citation type="submission" date="2017-03" db="EMBL/GenBank/DDBJ databases">
        <title>An alternative strategy for trypanosome survival in the mammalian bloodstream revealed through genome and transcriptome analysis of the ubiquitous bovine parasite Trypanosoma (Megatrypanum) theileri.</title>
        <authorList>
            <person name="Kelly S."/>
            <person name="Ivens A."/>
            <person name="Mott A."/>
            <person name="O'Neill E."/>
            <person name="Emms D."/>
            <person name="Macleod O."/>
            <person name="Voorheis P."/>
            <person name="Matthews J."/>
            <person name="Matthews K."/>
            <person name="Carrington M."/>
        </authorList>
    </citation>
    <scope>NUCLEOTIDE SEQUENCE [LARGE SCALE GENOMIC DNA]</scope>
    <source>
        <strain evidence="3">Edinburgh</strain>
    </source>
</reference>
<protein>
    <submittedName>
        <fullName evidence="3">Uncharacterized protein</fullName>
    </submittedName>
</protein>
<organism evidence="3 4">
    <name type="scientific">Trypanosoma theileri</name>
    <dbReference type="NCBI Taxonomy" id="67003"/>
    <lineage>
        <taxon>Eukaryota</taxon>
        <taxon>Discoba</taxon>
        <taxon>Euglenozoa</taxon>
        <taxon>Kinetoplastea</taxon>
        <taxon>Metakinetoplastina</taxon>
        <taxon>Trypanosomatida</taxon>
        <taxon>Trypanosomatidae</taxon>
        <taxon>Trypanosoma</taxon>
    </lineage>
</organism>
<feature type="region of interest" description="Disordered" evidence="2">
    <location>
        <begin position="1340"/>
        <end position="1361"/>
    </location>
</feature>
<evidence type="ECO:0000256" key="1">
    <source>
        <dbReference type="SAM" id="Coils"/>
    </source>
</evidence>
<dbReference type="VEuPathDB" id="TriTrypDB:TM35_000292220"/>
<sequence length="1502" mass="168037">MESIGSSVANVDRHLDAIEYSLGRMQRHSRRPITPFNLITSRNNPTEKARQSSHSQPWTRKASSRDLDRQLSSAHHTGTSVEANVGRSQPQTSKSVSVRKGKPLDLRSWKGGSSSSSSSSSNVGIAPSAAMPAQLPQCISRKSRKGESSDKKTLGGTYRFKKSPKQRKSMPLHHSFTSLLSSSSSTLFQDSSPSSRTSSCFSHSPSASEKLCPLLVSTVSTALTSASIASFSSIENSTAGELATRWLQWRKASYDLLASHYEKCHGLFLITRKRGHRGAYTINALDTSNEERHQQREAGQPNDSREYLTTPSESIASLDSISEDEDTFEVYNNSNIIKTKQHPHNTPSNVSSQRNNTVQQHQKQYIQQPGTPSEMRREVIAAVEREAAKRNLETRQRLVDREDAERDALEQDEDDCFTHLLELMGKEAIVVAQREAAKRNLETRQRLVDREEAERDALEQDEDECFTHLLELMGEHVIAAVKREAARVAAEFAALLDAESAERHTIEAEVLRAATALERDLQRSSRSAINRERRRLAAEATSRARAQCESETIAASESSRQQSVMEEHQKQYIQQPETPPKLVREDLAAVEREAAKRNLETRQRLVDREDAERDALEQDEDECFTHLLELMGKEAIVVARREAAKRNLETRQRLVDREEAKRDALEQDEDDCFTHLLELMGKEAIVVARREAAKRNLETRQRLVDREEAKRDALEQDEDKCFTRLLELMGEHVIAAVKREAARVAAEFAALLDAESAERHTIEAEVLRAATALERDLQRSSRSAINRERRRLAAEATSRARAQCESETIAASESSRQQSVMEEHQKQYMQQPETPPKLVREDLAALDPVYYWSDKLNTVADICMKLDGVAQTPEHRSGVRSAQTEAAYFGSSTIASPVAITTAAAPPNNTAEQWKQLYLLSETIQTNFPGLSTTVVAVQTDIKEEENTAPRIGVPVRSSRTSQTLMALHVAVQTSDEMAQNANCEGTHGVPTIPAFTSENNNKANLLAELDYCIFPEDGNSEFQQKRMHHQVEEEYHKSNVVVSSSSSSVRPLSSHGRKAGTTGMKAKKEVCVTTAHHGLELLTDEQDSPNVVVPIEQDTSPGVGDAKSMHKGRSSKRRGGSNSSGGGADGIPLAADSTTAPGAYSDETQWHMRDSLSFDEDRQAASSQWGFDVFDTGLYGDDYLQAAVFRELLRVEIRHRRHVERHEVMERNELRWEELTHFRVLVRNIASAAIPTSSSSHIPAAIPADAECVVAHVDSAEPNTACTADDALRWSAADEKENITPRTEIPRPFATTERKSSTAWCVDMIDGPCGTPPHLRHRPWAPMLTRRASWIRDDKNHNNYNNSGGTKTPSLVGSITKKKGKKGKVVSFSRSPGTLPYSTESEEELLLETYEYHPHDMTLYQTPESVPAKRSTKSTPGYAQQYKQRLMRQQSADGVYAKDPLYCRVTTCFLESAEWRYQKMYVDQQLYRSPYVERRSGSARKCADVICEEVGRAHSSW</sequence>